<dbReference type="Proteomes" id="UP000094020">
    <property type="component" value="Chromosome 2"/>
</dbReference>
<feature type="compositionally biased region" description="Basic and acidic residues" evidence="1">
    <location>
        <begin position="49"/>
        <end position="77"/>
    </location>
</feature>
<name>A0AAJ8L1R1_9TREE</name>
<gene>
    <name evidence="2" type="ORF">I206_101685</name>
</gene>
<proteinExistence type="predicted"/>
<dbReference type="KEGG" id="kpin:30174716"/>
<feature type="region of interest" description="Disordered" evidence="1">
    <location>
        <begin position="45"/>
        <end position="87"/>
    </location>
</feature>
<protein>
    <submittedName>
        <fullName evidence="2">Uncharacterized protein</fullName>
    </submittedName>
</protein>
<evidence type="ECO:0000313" key="3">
    <source>
        <dbReference type="Proteomes" id="UP000094020"/>
    </source>
</evidence>
<evidence type="ECO:0000256" key="1">
    <source>
        <dbReference type="SAM" id="MobiDB-lite"/>
    </source>
</evidence>
<reference evidence="2" key="1">
    <citation type="submission" date="2013-07" db="EMBL/GenBank/DDBJ databases">
        <authorList>
            <consortium name="The Broad Institute Genome Sequencing Platform"/>
            <person name="Cuomo C."/>
            <person name="Litvintseva A."/>
            <person name="Chen Y."/>
            <person name="Heitman J."/>
            <person name="Sun S."/>
            <person name="Springer D."/>
            <person name="Dromer F."/>
            <person name="Young S.K."/>
            <person name="Zeng Q."/>
            <person name="Gargeya S."/>
            <person name="Fitzgerald M."/>
            <person name="Abouelleil A."/>
            <person name="Alvarado L."/>
            <person name="Berlin A.M."/>
            <person name="Chapman S.B."/>
            <person name="Dewar J."/>
            <person name="Goldberg J."/>
            <person name="Griggs A."/>
            <person name="Gujja S."/>
            <person name="Hansen M."/>
            <person name="Howarth C."/>
            <person name="Imamovic A."/>
            <person name="Larimer J."/>
            <person name="McCowan C."/>
            <person name="Murphy C."/>
            <person name="Pearson M."/>
            <person name="Priest M."/>
            <person name="Roberts A."/>
            <person name="Saif S."/>
            <person name="Shea T."/>
            <person name="Sykes S."/>
            <person name="Wortman J."/>
            <person name="Nusbaum C."/>
            <person name="Birren B."/>
        </authorList>
    </citation>
    <scope>NUCLEOTIDE SEQUENCE</scope>
    <source>
        <strain evidence="2">CBS 10737</strain>
    </source>
</reference>
<dbReference type="AlphaFoldDB" id="A0AAJ8L1R1"/>
<dbReference type="RefSeq" id="XP_019008665.2">
    <property type="nucleotide sequence ID" value="XM_019158052.2"/>
</dbReference>
<sequence length="87" mass="10441">MNLLVLTHRLNTLYPPEPTLAINKEKSILDDLYDTVLPKKNTVIRPHQSKAELERRAEKKRKREEMRNAIKQNEKQVLKINRNRKRK</sequence>
<reference evidence="2" key="2">
    <citation type="submission" date="2024-02" db="EMBL/GenBank/DDBJ databases">
        <title>Comparative genomics of Cryptococcus and Kwoniella reveals pathogenesis evolution and contrasting modes of karyotype evolution via chromosome fusion or intercentromeric recombination.</title>
        <authorList>
            <person name="Coelho M.A."/>
            <person name="David-Palma M."/>
            <person name="Shea T."/>
            <person name="Bowers K."/>
            <person name="McGinley-Smith S."/>
            <person name="Mohammad A.W."/>
            <person name="Gnirke A."/>
            <person name="Yurkov A.M."/>
            <person name="Nowrousian M."/>
            <person name="Sun S."/>
            <person name="Cuomo C.A."/>
            <person name="Heitman J."/>
        </authorList>
    </citation>
    <scope>NUCLEOTIDE SEQUENCE</scope>
    <source>
        <strain evidence="2">CBS 10737</strain>
    </source>
</reference>
<keyword evidence="3" id="KW-1185">Reference proteome</keyword>
<accession>A0AAJ8L1R1</accession>
<organism evidence="2 3">
    <name type="scientific">Kwoniella pini CBS 10737</name>
    <dbReference type="NCBI Taxonomy" id="1296096"/>
    <lineage>
        <taxon>Eukaryota</taxon>
        <taxon>Fungi</taxon>
        <taxon>Dikarya</taxon>
        <taxon>Basidiomycota</taxon>
        <taxon>Agaricomycotina</taxon>
        <taxon>Tremellomycetes</taxon>
        <taxon>Tremellales</taxon>
        <taxon>Cryptococcaceae</taxon>
        <taxon>Kwoniella</taxon>
    </lineage>
</organism>
<evidence type="ECO:0000313" key="2">
    <source>
        <dbReference type="EMBL" id="WWC67773.1"/>
    </source>
</evidence>
<dbReference type="GeneID" id="30174716"/>
<dbReference type="EMBL" id="CP144520">
    <property type="protein sequence ID" value="WWC67773.1"/>
    <property type="molecule type" value="Genomic_DNA"/>
</dbReference>